<accession>A0A928Q1U7</accession>
<organism evidence="5 6">
    <name type="scientific">Faecalispora sporosphaeroides</name>
    <dbReference type="NCBI Taxonomy" id="1549"/>
    <lineage>
        <taxon>Bacteria</taxon>
        <taxon>Bacillati</taxon>
        <taxon>Bacillota</taxon>
        <taxon>Clostridia</taxon>
        <taxon>Eubacteriales</taxon>
        <taxon>Oscillospiraceae</taxon>
        <taxon>Faecalispora</taxon>
    </lineage>
</organism>
<evidence type="ECO:0000259" key="4">
    <source>
        <dbReference type="Pfam" id="PF22725"/>
    </source>
</evidence>
<reference evidence="5" key="1">
    <citation type="submission" date="2019-04" db="EMBL/GenBank/DDBJ databases">
        <title>Evolution of Biomass-Degrading Anaerobic Consortia Revealed by Metagenomics.</title>
        <authorList>
            <person name="Peng X."/>
        </authorList>
    </citation>
    <scope>NUCLEOTIDE SEQUENCE</scope>
    <source>
        <strain evidence="5">SIG551</strain>
    </source>
</reference>
<evidence type="ECO:0000256" key="1">
    <source>
        <dbReference type="ARBA" id="ARBA00010928"/>
    </source>
</evidence>
<sequence>MRQWNIGILGTGGIAEKMALTLSRMPEVRLLAAAARDEERARAFAQRHGAPRAYGSYLALAEDPDIDLIYIATPNNCHREHALLCLEHGKHVLCEKPFTVNEAEAAEVFARAAEKKRLVTEALWTRYMPLSLQLGELLRDGAIGEPFLMQASMSALAPLPRLKDPALGGGALLDIGVYLLTIDALVFGTEVEHVSTSVIRSADGVDIQNCLSLIHPGQKLAVLSGTMLAVSDRRAYVYGSKGFLTVDNLNNPEQIEVFDEKRRSASIYRRPEQISGMEYEVRSCLSAIGHGQMECPEMPHAETLRVLRLMDSIRADWGIRYPCER</sequence>
<dbReference type="AlphaFoldDB" id="A0A928Q1U7"/>
<dbReference type="RefSeq" id="WP_326839955.1">
    <property type="nucleotide sequence ID" value="NZ_SVNY01000001.1"/>
</dbReference>
<evidence type="ECO:0000313" key="5">
    <source>
        <dbReference type="EMBL" id="MBE6832574.1"/>
    </source>
</evidence>
<dbReference type="EMBL" id="SVNY01000001">
    <property type="protein sequence ID" value="MBE6832574.1"/>
    <property type="molecule type" value="Genomic_DNA"/>
</dbReference>
<dbReference type="Pfam" id="PF01408">
    <property type="entry name" value="GFO_IDH_MocA"/>
    <property type="match status" value="1"/>
</dbReference>
<gene>
    <name evidence="5" type="ORF">E7512_03160</name>
</gene>
<dbReference type="PANTHER" id="PTHR22604:SF105">
    <property type="entry name" value="TRANS-1,2-DIHYDROBENZENE-1,2-DIOL DEHYDROGENASE"/>
    <property type="match status" value="1"/>
</dbReference>
<dbReference type="InterPro" id="IPR000683">
    <property type="entry name" value="Gfo/Idh/MocA-like_OxRdtase_N"/>
</dbReference>
<comment type="similarity">
    <text evidence="1">Belongs to the Gfo/Idh/MocA family.</text>
</comment>
<feature type="domain" description="Gfo/Idh/MocA-like oxidoreductase N-terminal" evidence="3">
    <location>
        <begin position="5"/>
        <end position="120"/>
    </location>
</feature>
<evidence type="ECO:0000313" key="6">
    <source>
        <dbReference type="Proteomes" id="UP000754750"/>
    </source>
</evidence>
<dbReference type="Gene3D" id="3.30.360.10">
    <property type="entry name" value="Dihydrodipicolinate Reductase, domain 2"/>
    <property type="match status" value="1"/>
</dbReference>
<dbReference type="Proteomes" id="UP000754750">
    <property type="component" value="Unassembled WGS sequence"/>
</dbReference>
<comment type="caution">
    <text evidence="5">The sequence shown here is derived from an EMBL/GenBank/DDBJ whole genome shotgun (WGS) entry which is preliminary data.</text>
</comment>
<dbReference type="InterPro" id="IPR036291">
    <property type="entry name" value="NAD(P)-bd_dom_sf"/>
</dbReference>
<dbReference type="InterPro" id="IPR055170">
    <property type="entry name" value="GFO_IDH_MocA-like_dom"/>
</dbReference>
<dbReference type="Gene3D" id="3.40.50.720">
    <property type="entry name" value="NAD(P)-binding Rossmann-like Domain"/>
    <property type="match status" value="1"/>
</dbReference>
<feature type="domain" description="GFO/IDH/MocA-like oxidoreductase" evidence="4">
    <location>
        <begin position="133"/>
        <end position="244"/>
    </location>
</feature>
<keyword evidence="2" id="KW-0560">Oxidoreductase</keyword>
<name>A0A928Q1U7_9FIRM</name>
<dbReference type="SUPFAM" id="SSF51735">
    <property type="entry name" value="NAD(P)-binding Rossmann-fold domains"/>
    <property type="match status" value="1"/>
</dbReference>
<protein>
    <submittedName>
        <fullName evidence="5">Gfo/Idh/MocA family oxidoreductase</fullName>
    </submittedName>
</protein>
<dbReference type="GO" id="GO:0000166">
    <property type="term" value="F:nucleotide binding"/>
    <property type="evidence" value="ECO:0007669"/>
    <property type="project" value="InterPro"/>
</dbReference>
<proteinExistence type="inferred from homology"/>
<dbReference type="PANTHER" id="PTHR22604">
    <property type="entry name" value="OXIDOREDUCTASES"/>
    <property type="match status" value="1"/>
</dbReference>
<dbReference type="SUPFAM" id="SSF55347">
    <property type="entry name" value="Glyceraldehyde-3-phosphate dehydrogenase-like, C-terminal domain"/>
    <property type="match status" value="1"/>
</dbReference>
<evidence type="ECO:0000259" key="3">
    <source>
        <dbReference type="Pfam" id="PF01408"/>
    </source>
</evidence>
<evidence type="ECO:0000256" key="2">
    <source>
        <dbReference type="ARBA" id="ARBA00023002"/>
    </source>
</evidence>
<dbReference type="GO" id="GO:0016491">
    <property type="term" value="F:oxidoreductase activity"/>
    <property type="evidence" value="ECO:0007669"/>
    <property type="project" value="UniProtKB-KW"/>
</dbReference>
<dbReference type="Pfam" id="PF22725">
    <property type="entry name" value="GFO_IDH_MocA_C3"/>
    <property type="match status" value="1"/>
</dbReference>
<dbReference type="InterPro" id="IPR050984">
    <property type="entry name" value="Gfo/Idh/MocA_domain"/>
</dbReference>